<keyword evidence="2 3" id="KW-0808">Transferase</keyword>
<dbReference type="CDD" id="cd00834">
    <property type="entry name" value="KAS_I_II"/>
    <property type="match status" value="1"/>
</dbReference>
<evidence type="ECO:0000256" key="1">
    <source>
        <dbReference type="ARBA" id="ARBA00008467"/>
    </source>
</evidence>
<name>A0A840MMK4_9PROT</name>
<dbReference type="InterPro" id="IPR016039">
    <property type="entry name" value="Thiolase-like"/>
</dbReference>
<sequence>MYYLNALGLVCPLGDSKTQVQQRMFRGDTGLLTTDCFSPGRPLALGRVTTSLPACDDWPVGFQSRNNQLAMQALLQIQAAVEAAKLRFGAHRIAVILGTSTSGIAEGERAIQHLIGQGTMPTHFHYAQQEMGSTARFVASQLGVAGPCYVHSTACASAAKAMASAARLLASGVVDAAITGGVDSLCAFTIAGFSALDSVSEGPCNPLSVNRKGINIGEAAALFLMTREPATVALSGWGESSDGYHMSAPEPNGAGARVAIESALARANLTAAQIEYINLHGTATLQNDAMESRITHSLFGGDVPVSSSKGMVGHTLGAAGAIEAAFCWLSMQDDNPTGFLPPHLWDGEPDPTLPTLHTVAVGEQLGHPPQHVLSNSFAFGGANASLVFSRRAS</sequence>
<dbReference type="Gene3D" id="3.40.47.10">
    <property type="match status" value="1"/>
</dbReference>
<dbReference type="RefSeq" id="WP_184035214.1">
    <property type="nucleotide sequence ID" value="NZ_JACHHY010000003.1"/>
</dbReference>
<dbReference type="SMART" id="SM00825">
    <property type="entry name" value="PKS_KS"/>
    <property type="match status" value="1"/>
</dbReference>
<dbReference type="Pfam" id="PF00109">
    <property type="entry name" value="ketoacyl-synt"/>
    <property type="match status" value="1"/>
</dbReference>
<dbReference type="InterPro" id="IPR014031">
    <property type="entry name" value="Ketoacyl_synth_C"/>
</dbReference>
<dbReference type="Pfam" id="PF02801">
    <property type="entry name" value="Ketoacyl-synt_C"/>
    <property type="match status" value="1"/>
</dbReference>
<gene>
    <name evidence="5" type="ORF">HNQ59_000697</name>
</gene>
<dbReference type="SUPFAM" id="SSF53901">
    <property type="entry name" value="Thiolase-like"/>
    <property type="match status" value="2"/>
</dbReference>
<keyword evidence="5" id="KW-0012">Acyltransferase</keyword>
<accession>A0A840MMK4</accession>
<dbReference type="InterPro" id="IPR020841">
    <property type="entry name" value="PKS_Beta-ketoAc_synthase_dom"/>
</dbReference>
<evidence type="ECO:0000313" key="6">
    <source>
        <dbReference type="Proteomes" id="UP000575898"/>
    </source>
</evidence>
<protein>
    <submittedName>
        <fullName evidence="5">3-oxoacyl-[acyl-carrier-protein] synthase-1</fullName>
        <ecNumber evidence="5">2.3.1.41</ecNumber>
    </submittedName>
</protein>
<evidence type="ECO:0000256" key="2">
    <source>
        <dbReference type="ARBA" id="ARBA00022679"/>
    </source>
</evidence>
<evidence type="ECO:0000256" key="3">
    <source>
        <dbReference type="RuleBase" id="RU003694"/>
    </source>
</evidence>
<dbReference type="Proteomes" id="UP000575898">
    <property type="component" value="Unassembled WGS sequence"/>
</dbReference>
<dbReference type="GO" id="GO:0004315">
    <property type="term" value="F:3-oxoacyl-[acyl-carrier-protein] synthase activity"/>
    <property type="evidence" value="ECO:0007669"/>
    <property type="project" value="UniProtKB-EC"/>
</dbReference>
<dbReference type="PROSITE" id="PS52004">
    <property type="entry name" value="KS3_2"/>
    <property type="match status" value="1"/>
</dbReference>
<dbReference type="AlphaFoldDB" id="A0A840MMK4"/>
<dbReference type="GO" id="GO:0005829">
    <property type="term" value="C:cytosol"/>
    <property type="evidence" value="ECO:0007669"/>
    <property type="project" value="TreeGrafter"/>
</dbReference>
<keyword evidence="6" id="KW-1185">Reference proteome</keyword>
<evidence type="ECO:0000313" key="5">
    <source>
        <dbReference type="EMBL" id="MBB5017433.1"/>
    </source>
</evidence>
<dbReference type="GO" id="GO:0006633">
    <property type="term" value="P:fatty acid biosynthetic process"/>
    <property type="evidence" value="ECO:0007669"/>
    <property type="project" value="TreeGrafter"/>
</dbReference>
<evidence type="ECO:0000259" key="4">
    <source>
        <dbReference type="PROSITE" id="PS52004"/>
    </source>
</evidence>
<dbReference type="PANTHER" id="PTHR11712">
    <property type="entry name" value="POLYKETIDE SYNTHASE-RELATED"/>
    <property type="match status" value="1"/>
</dbReference>
<dbReference type="NCBIfam" id="NF006618">
    <property type="entry name" value="PRK09185.1"/>
    <property type="match status" value="1"/>
</dbReference>
<dbReference type="InterPro" id="IPR000794">
    <property type="entry name" value="Beta-ketoacyl_synthase"/>
</dbReference>
<feature type="domain" description="Ketosynthase family 3 (KS3)" evidence="4">
    <location>
        <begin position="1"/>
        <end position="390"/>
    </location>
</feature>
<comment type="similarity">
    <text evidence="1 3">Belongs to the thiolase-like superfamily. Beta-ketoacyl-ACP synthases family.</text>
</comment>
<dbReference type="EC" id="2.3.1.41" evidence="5"/>
<organism evidence="5 6">
    <name type="scientific">Chitinivorax tropicus</name>
    <dbReference type="NCBI Taxonomy" id="714531"/>
    <lineage>
        <taxon>Bacteria</taxon>
        <taxon>Pseudomonadati</taxon>
        <taxon>Pseudomonadota</taxon>
        <taxon>Betaproteobacteria</taxon>
        <taxon>Chitinivorax</taxon>
    </lineage>
</organism>
<reference evidence="5 6" key="1">
    <citation type="submission" date="2020-08" db="EMBL/GenBank/DDBJ databases">
        <title>Genomic Encyclopedia of Type Strains, Phase IV (KMG-IV): sequencing the most valuable type-strain genomes for metagenomic binning, comparative biology and taxonomic classification.</title>
        <authorList>
            <person name="Goeker M."/>
        </authorList>
    </citation>
    <scope>NUCLEOTIDE SEQUENCE [LARGE SCALE GENOMIC DNA]</scope>
    <source>
        <strain evidence="5 6">DSM 27165</strain>
    </source>
</reference>
<dbReference type="EMBL" id="JACHHY010000003">
    <property type="protein sequence ID" value="MBB5017433.1"/>
    <property type="molecule type" value="Genomic_DNA"/>
</dbReference>
<comment type="caution">
    <text evidence="5">The sequence shown here is derived from an EMBL/GenBank/DDBJ whole genome shotgun (WGS) entry which is preliminary data.</text>
</comment>
<dbReference type="InterPro" id="IPR014030">
    <property type="entry name" value="Ketoacyl_synth_N"/>
</dbReference>
<proteinExistence type="inferred from homology"/>
<dbReference type="PANTHER" id="PTHR11712:SF320">
    <property type="entry name" value="BETA-KETOACYL SYNTHASE"/>
    <property type="match status" value="1"/>
</dbReference>